<protein>
    <submittedName>
        <fullName evidence="1">HAD family phosphatase</fullName>
    </submittedName>
</protein>
<organism evidence="1 2">
    <name type="scientific">Candidatus Oscillibacter excrementigallinarum</name>
    <dbReference type="NCBI Taxonomy" id="2838716"/>
    <lineage>
        <taxon>Bacteria</taxon>
        <taxon>Bacillati</taxon>
        <taxon>Bacillota</taxon>
        <taxon>Clostridia</taxon>
        <taxon>Eubacteriales</taxon>
        <taxon>Oscillospiraceae</taxon>
        <taxon>Oscillibacter</taxon>
    </lineage>
</organism>
<dbReference type="InterPro" id="IPR023214">
    <property type="entry name" value="HAD_sf"/>
</dbReference>
<gene>
    <name evidence="1" type="ORF">H9787_00215</name>
</gene>
<dbReference type="InterPro" id="IPR041492">
    <property type="entry name" value="HAD_2"/>
</dbReference>
<dbReference type="PANTHER" id="PTHR18901">
    <property type="entry name" value="2-DEOXYGLUCOSE-6-PHOSPHATE PHOSPHATASE 2"/>
    <property type="match status" value="1"/>
</dbReference>
<dbReference type="Gene3D" id="1.10.150.240">
    <property type="entry name" value="Putative phosphatase, domain 2"/>
    <property type="match status" value="1"/>
</dbReference>
<evidence type="ECO:0000313" key="2">
    <source>
        <dbReference type="Proteomes" id="UP000823824"/>
    </source>
</evidence>
<proteinExistence type="predicted"/>
<dbReference type="InterPro" id="IPR023198">
    <property type="entry name" value="PGP-like_dom2"/>
</dbReference>
<dbReference type="EMBL" id="DWZJ01000001">
    <property type="protein sequence ID" value="HJB12114.1"/>
    <property type="molecule type" value="Genomic_DNA"/>
</dbReference>
<dbReference type="AlphaFoldDB" id="A0A9D2LGC1"/>
<dbReference type="InterPro" id="IPR006439">
    <property type="entry name" value="HAD-SF_hydro_IA"/>
</dbReference>
<dbReference type="SFLD" id="SFLDS00003">
    <property type="entry name" value="Haloacid_Dehalogenase"/>
    <property type="match status" value="1"/>
</dbReference>
<reference evidence="1" key="1">
    <citation type="journal article" date="2021" name="PeerJ">
        <title>Extensive microbial diversity within the chicken gut microbiome revealed by metagenomics and culture.</title>
        <authorList>
            <person name="Gilroy R."/>
            <person name="Ravi A."/>
            <person name="Getino M."/>
            <person name="Pursley I."/>
            <person name="Horton D.L."/>
            <person name="Alikhan N.F."/>
            <person name="Baker D."/>
            <person name="Gharbi K."/>
            <person name="Hall N."/>
            <person name="Watson M."/>
            <person name="Adriaenssens E.M."/>
            <person name="Foster-Nyarko E."/>
            <person name="Jarju S."/>
            <person name="Secka A."/>
            <person name="Antonio M."/>
            <person name="Oren A."/>
            <person name="Chaudhuri R.R."/>
            <person name="La Ragione R."/>
            <person name="Hildebrand F."/>
            <person name="Pallen M.J."/>
        </authorList>
    </citation>
    <scope>NUCLEOTIDE SEQUENCE</scope>
    <source>
        <strain evidence="1">ChiBcec18-1249</strain>
    </source>
</reference>
<dbReference type="NCBIfam" id="TIGR01509">
    <property type="entry name" value="HAD-SF-IA-v3"/>
    <property type="match status" value="1"/>
</dbReference>
<dbReference type="SFLD" id="SFLDG01129">
    <property type="entry name" value="C1.5:_HAD__Beta-PGM__Phosphata"/>
    <property type="match status" value="1"/>
</dbReference>
<dbReference type="InterPro" id="IPR036412">
    <property type="entry name" value="HAD-like_sf"/>
</dbReference>
<evidence type="ECO:0000313" key="1">
    <source>
        <dbReference type="EMBL" id="HJB12114.1"/>
    </source>
</evidence>
<dbReference type="Pfam" id="PF13419">
    <property type="entry name" value="HAD_2"/>
    <property type="match status" value="1"/>
</dbReference>
<sequence length="219" mass="24560">MRLQSAIFDMDGTLLDSMPIWKGLGAAMLRDLGFTPDAALEAKLKTLSLRDGVAYCKDYYQLSQTVDQLVGLVFDKIHEFYCERVQTKPGVEKFLSLLKMEGVWMYVATATDRPLAEAALRHAGIDGYFRGLITSAEVGVGKGESAEIYERAMRRLQSNKKDTVVFEDAFHAIQTAKAAGFRVAAVYDAAEEENQPAIRQLADYYIRSFEEMFETQALE</sequence>
<accession>A0A9D2LGC1</accession>
<dbReference type="Proteomes" id="UP000823824">
    <property type="component" value="Unassembled WGS sequence"/>
</dbReference>
<name>A0A9D2LGC1_9FIRM</name>
<dbReference type="SUPFAM" id="SSF56784">
    <property type="entry name" value="HAD-like"/>
    <property type="match status" value="1"/>
</dbReference>
<comment type="caution">
    <text evidence="1">The sequence shown here is derived from an EMBL/GenBank/DDBJ whole genome shotgun (WGS) entry which is preliminary data.</text>
</comment>
<reference evidence="1" key="2">
    <citation type="submission" date="2021-04" db="EMBL/GenBank/DDBJ databases">
        <authorList>
            <person name="Gilroy R."/>
        </authorList>
    </citation>
    <scope>NUCLEOTIDE SEQUENCE</scope>
    <source>
        <strain evidence="1">ChiBcec18-1249</strain>
    </source>
</reference>
<dbReference type="Gene3D" id="3.40.50.1000">
    <property type="entry name" value="HAD superfamily/HAD-like"/>
    <property type="match status" value="1"/>
</dbReference>
<dbReference type="PANTHER" id="PTHR18901:SF38">
    <property type="entry name" value="PSEUDOURIDINE-5'-PHOSPHATASE"/>
    <property type="match status" value="1"/>
</dbReference>
<dbReference type="CDD" id="cd07505">
    <property type="entry name" value="HAD_BPGM-like"/>
    <property type="match status" value="1"/>
</dbReference>
<dbReference type="GO" id="GO:0016791">
    <property type="term" value="F:phosphatase activity"/>
    <property type="evidence" value="ECO:0007669"/>
    <property type="project" value="TreeGrafter"/>
</dbReference>